<dbReference type="Proteomes" id="UP000286947">
    <property type="component" value="Unassembled WGS sequence"/>
</dbReference>
<organism evidence="1 2">
    <name type="scientific">Saezia sanguinis</name>
    <dbReference type="NCBI Taxonomy" id="1965230"/>
    <lineage>
        <taxon>Bacteria</taxon>
        <taxon>Pseudomonadati</taxon>
        <taxon>Pseudomonadota</taxon>
        <taxon>Betaproteobacteria</taxon>
        <taxon>Burkholderiales</taxon>
        <taxon>Saeziaceae</taxon>
        <taxon>Saezia</taxon>
    </lineage>
</organism>
<sequence>MYQQEGLWKTKVLLRRPPGLLLKGAEFIRISPGSDEDGMFAGLCRTDDRRRNLDPSNVSAMRFDKAYCMPVFGISIE</sequence>
<proteinExistence type="predicted"/>
<protein>
    <submittedName>
        <fullName evidence="1">Uncharacterized protein</fullName>
    </submittedName>
</protein>
<name>A0A433SF08_9BURK</name>
<gene>
    <name evidence="1" type="ORF">CUZ56_01259</name>
</gene>
<reference evidence="1 2" key="1">
    <citation type="submission" date="2018-01" db="EMBL/GenBank/DDBJ databases">
        <title>Saezia sanguinis gen. nov., sp. nov., in the order Burkholderiales isolated from human blood.</title>
        <authorList>
            <person name="Medina-Pascual M.J."/>
            <person name="Valdezate S."/>
            <person name="Monzon S."/>
            <person name="Cuesta I."/>
            <person name="Carrasco G."/>
            <person name="Villalon P."/>
            <person name="Saez-Nieto J.A."/>
        </authorList>
    </citation>
    <scope>NUCLEOTIDE SEQUENCE [LARGE SCALE GENOMIC DNA]</scope>
    <source>
        <strain evidence="1 2">CNM695-12</strain>
    </source>
</reference>
<dbReference type="EMBL" id="PQSP01000002">
    <property type="protein sequence ID" value="RUS67315.1"/>
    <property type="molecule type" value="Genomic_DNA"/>
</dbReference>
<keyword evidence="2" id="KW-1185">Reference proteome</keyword>
<accession>A0A433SF08</accession>
<dbReference type="AlphaFoldDB" id="A0A433SF08"/>
<comment type="caution">
    <text evidence="1">The sequence shown here is derived from an EMBL/GenBank/DDBJ whole genome shotgun (WGS) entry which is preliminary data.</text>
</comment>
<evidence type="ECO:0000313" key="1">
    <source>
        <dbReference type="EMBL" id="RUS67315.1"/>
    </source>
</evidence>
<evidence type="ECO:0000313" key="2">
    <source>
        <dbReference type="Proteomes" id="UP000286947"/>
    </source>
</evidence>